<dbReference type="OrthoDB" id="1290722at2"/>
<protein>
    <recommendedName>
        <fullName evidence="3">Heparinase II/III-like protein</fullName>
    </recommendedName>
</protein>
<dbReference type="GO" id="GO:0005975">
    <property type="term" value="P:carbohydrate metabolic process"/>
    <property type="evidence" value="ECO:0007669"/>
    <property type="project" value="InterPro"/>
</dbReference>
<dbReference type="InterPro" id="IPR008928">
    <property type="entry name" value="6-hairpin_glycosidase_sf"/>
</dbReference>
<dbReference type="EMBL" id="CP014672">
    <property type="protein sequence ID" value="ANW98433.1"/>
    <property type="molecule type" value="Genomic_DNA"/>
</dbReference>
<proteinExistence type="predicted"/>
<dbReference type="AlphaFoldDB" id="A0A1B1YCD6"/>
<accession>A0A1B1YCD6</accession>
<dbReference type="RefSeq" id="WP_015358731.1">
    <property type="nucleotide sequence ID" value="NZ_CP014672.1"/>
</dbReference>
<evidence type="ECO:0000313" key="1">
    <source>
        <dbReference type="EMBL" id="ANW98433.1"/>
    </source>
</evidence>
<evidence type="ECO:0000313" key="2">
    <source>
        <dbReference type="Proteomes" id="UP000092971"/>
    </source>
</evidence>
<organism evidence="1 2">
    <name type="scientific">Thermoclostridium stercorarium subsp. thermolacticum DSM 2910</name>
    <dbReference type="NCBI Taxonomy" id="1121336"/>
    <lineage>
        <taxon>Bacteria</taxon>
        <taxon>Bacillati</taxon>
        <taxon>Bacillota</taxon>
        <taxon>Clostridia</taxon>
        <taxon>Eubacteriales</taxon>
        <taxon>Oscillospiraceae</taxon>
        <taxon>Thermoclostridium</taxon>
    </lineage>
</organism>
<gene>
    <name evidence="1" type="ORF">CSTERTH_04940</name>
</gene>
<dbReference type="InterPro" id="IPR008929">
    <property type="entry name" value="Chondroitin_lyas"/>
</dbReference>
<dbReference type="Gene3D" id="1.50.10.100">
    <property type="entry name" value="Chondroitin AC/alginate lyase"/>
    <property type="match status" value="1"/>
</dbReference>
<evidence type="ECO:0008006" key="3">
    <source>
        <dbReference type="Google" id="ProtNLM"/>
    </source>
</evidence>
<reference evidence="1 2" key="1">
    <citation type="submission" date="2016-02" db="EMBL/GenBank/DDBJ databases">
        <title>Comparison of Clostridium stercorarium subspecies using comparative genomics and transcriptomics.</title>
        <authorList>
            <person name="Schellenberg J."/>
            <person name="Thallinger G."/>
            <person name="Levin D.B."/>
            <person name="Zhang X."/>
            <person name="Alvare G."/>
            <person name="Fristensky B."/>
            <person name="Sparling R."/>
        </authorList>
    </citation>
    <scope>NUCLEOTIDE SEQUENCE [LARGE SCALE GENOMIC DNA]</scope>
    <source>
        <strain evidence="1 2">DSM 2910</strain>
    </source>
</reference>
<dbReference type="Proteomes" id="UP000092971">
    <property type="component" value="Chromosome"/>
</dbReference>
<name>A0A1B1YCD6_THEST</name>
<dbReference type="SUPFAM" id="SSF48208">
    <property type="entry name" value="Six-hairpin glycosidases"/>
    <property type="match status" value="1"/>
</dbReference>
<sequence>MKRYYGFIVECADRKVDYFINNQVMDEKRPDYGSIRNVFIDVKETVYVCCTCVAAYFNPKSRHYKNENLVKRLSVAYDFVRKYQREDGSFDLASCNFKSAPDTAFILKRLTYTYKLIEKYDTGNKLNEIKNKIYKIICSAANALITGGFHTPNHRWAIAAGLAACSNIIEDKTLSERCIRRMEEYFVEPIDCTDDGEYSERSSGNYNAVVNTAMIMLYEELKDERFLEYVDRNLNMMLMMIDPDGSIFTENSLRQDRGRREYPTKYFYQYLYMSQKSKKHACEFKAAAHKIIADAVENRDYSLDCLHILMLHDWMENIDIEFNKMGFPEEYNKYFPYSGLVRVRKHNITYSLIRNEKNFLYFQNNAIRLAMKIGVCYFQHRNFLAETIERKENTYIMKFRADGWYYMPFKEKPATADWWQMDNKCRELYINSFTEIVVEITDIPDGIEVRVKTDGIDRIPVRVEISLPVGGKLYSENFITETTGKGYMLLKNGDVLFTKDNDGIIISGGFAFHEFIRGGYSGDSTGEHNYILYMTDYTNFDRTITIRAK</sequence>